<evidence type="ECO:0000313" key="1">
    <source>
        <dbReference type="EMBL" id="WAL59806.1"/>
    </source>
</evidence>
<dbReference type="RefSeq" id="WP_268609611.1">
    <property type="nucleotide sequence ID" value="NZ_CP113797.1"/>
</dbReference>
<dbReference type="EMBL" id="CP113797">
    <property type="protein sequence ID" value="WAL59806.1"/>
    <property type="molecule type" value="Genomic_DNA"/>
</dbReference>
<keyword evidence="2" id="KW-1185">Reference proteome</keyword>
<reference evidence="1" key="1">
    <citation type="submission" date="2022-12" db="EMBL/GenBank/DDBJ databases">
        <title>Polyphasic identification of a Novel Hot-Spring Cyanobacterium Ocullathermofonsia sinensis gen nov. sp. nov. and Genomic Insights on its Adaptations to the Thermal Habitat.</title>
        <authorList>
            <person name="Daroch M."/>
            <person name="Tang J."/>
            <person name="Jiang Y."/>
        </authorList>
    </citation>
    <scope>NUCLEOTIDE SEQUENCE</scope>
    <source>
        <strain evidence="1">PKUAC-SCTA174</strain>
    </source>
</reference>
<protein>
    <submittedName>
        <fullName evidence="1">Uncharacterized protein</fullName>
    </submittedName>
</protein>
<dbReference type="AlphaFoldDB" id="A0A9E9C499"/>
<proteinExistence type="predicted"/>
<dbReference type="Proteomes" id="UP001163152">
    <property type="component" value="Chromosome"/>
</dbReference>
<name>A0A9E9C499_9CYAN</name>
<sequence length="205" mass="23948">MYPTMEMRWFWPDCLPLVVHQWFDHQMPSPPSEREDWYLCLPDTVNLGIKVREGKLEIKKRLIDRGIVSINDRVEGQLEQWVKWGFESSSVIDFTHPSDTWLSVKKARQQQTYILTNTDQIERLEADTNISTTVTQGCNLERVELSVFDQSWVSIGFEAFGHEASVEQTLKRTISHLLKQAEFPSLTSENSCSYPKWLKQLVQQN</sequence>
<organism evidence="1 2">
    <name type="scientific">Thermocoleostomius sinensis A174</name>
    <dbReference type="NCBI Taxonomy" id="2016057"/>
    <lineage>
        <taxon>Bacteria</taxon>
        <taxon>Bacillati</taxon>
        <taxon>Cyanobacteriota</taxon>
        <taxon>Cyanophyceae</taxon>
        <taxon>Oculatellales</taxon>
        <taxon>Oculatellaceae</taxon>
        <taxon>Thermocoleostomius</taxon>
    </lineage>
</organism>
<gene>
    <name evidence="1" type="ORF">OXH18_21945</name>
</gene>
<accession>A0A9E9C499</accession>
<dbReference type="KEGG" id="tsin:OXH18_21945"/>
<evidence type="ECO:0000313" key="2">
    <source>
        <dbReference type="Proteomes" id="UP001163152"/>
    </source>
</evidence>